<evidence type="ECO:0000313" key="3">
    <source>
        <dbReference type="Proteomes" id="UP001591681"/>
    </source>
</evidence>
<dbReference type="EMBL" id="JBHFQA010000004">
    <property type="protein sequence ID" value="KAL2100454.1"/>
    <property type="molecule type" value="Genomic_DNA"/>
</dbReference>
<feature type="region of interest" description="Disordered" evidence="1">
    <location>
        <begin position="334"/>
        <end position="354"/>
    </location>
</feature>
<evidence type="ECO:0000313" key="2">
    <source>
        <dbReference type="EMBL" id="KAL2100454.1"/>
    </source>
</evidence>
<reference evidence="2 3" key="1">
    <citation type="submission" date="2024-09" db="EMBL/GenBank/DDBJ databases">
        <title>A chromosome-level genome assembly of Gray's grenadier anchovy, Coilia grayii.</title>
        <authorList>
            <person name="Fu Z."/>
        </authorList>
    </citation>
    <scope>NUCLEOTIDE SEQUENCE [LARGE SCALE GENOMIC DNA]</scope>
    <source>
        <strain evidence="2">G4</strain>
        <tissue evidence="2">Muscle</tissue>
    </source>
</reference>
<comment type="caution">
    <text evidence="2">The sequence shown here is derived from an EMBL/GenBank/DDBJ whole genome shotgun (WGS) entry which is preliminary data.</text>
</comment>
<feature type="region of interest" description="Disordered" evidence="1">
    <location>
        <begin position="107"/>
        <end position="205"/>
    </location>
</feature>
<feature type="compositionally biased region" description="Gly residues" evidence="1">
    <location>
        <begin position="108"/>
        <end position="117"/>
    </location>
</feature>
<keyword evidence="3" id="KW-1185">Reference proteome</keyword>
<organism evidence="2 3">
    <name type="scientific">Coilia grayii</name>
    <name type="common">Gray's grenadier anchovy</name>
    <dbReference type="NCBI Taxonomy" id="363190"/>
    <lineage>
        <taxon>Eukaryota</taxon>
        <taxon>Metazoa</taxon>
        <taxon>Chordata</taxon>
        <taxon>Craniata</taxon>
        <taxon>Vertebrata</taxon>
        <taxon>Euteleostomi</taxon>
        <taxon>Actinopterygii</taxon>
        <taxon>Neopterygii</taxon>
        <taxon>Teleostei</taxon>
        <taxon>Clupei</taxon>
        <taxon>Clupeiformes</taxon>
        <taxon>Clupeoidei</taxon>
        <taxon>Engraulidae</taxon>
        <taxon>Coilinae</taxon>
        <taxon>Coilia</taxon>
    </lineage>
</organism>
<gene>
    <name evidence="2" type="ORF">ACEWY4_004848</name>
</gene>
<evidence type="ECO:0000256" key="1">
    <source>
        <dbReference type="SAM" id="MobiDB-lite"/>
    </source>
</evidence>
<feature type="region of interest" description="Disordered" evidence="1">
    <location>
        <begin position="68"/>
        <end position="92"/>
    </location>
</feature>
<accession>A0ABD1KMP6</accession>
<feature type="compositionally biased region" description="Low complexity" evidence="1">
    <location>
        <begin position="337"/>
        <end position="354"/>
    </location>
</feature>
<dbReference type="AlphaFoldDB" id="A0ABD1KMP6"/>
<name>A0ABD1KMP6_9TELE</name>
<feature type="compositionally biased region" description="Basic and acidic residues" evidence="1">
    <location>
        <begin position="178"/>
        <end position="190"/>
    </location>
</feature>
<sequence>MNLYRNFGSLLETWVTEGYPTLDFAGQPEGEGEVEVEGVVVGVGQGQREGVVPGARVDAFRSGSRDSLQFSGATARSESEDSGVELASPGSPWASQQHAMVVALKASGAGGSEGPDGGVIAAPPGEEHLPVCSSSPALSTRSCPSSPSSSSSSSSSCQSVGSELCPLAADEGPPSGAKVERALQRADPARRQIPRRGVSLGGRADLPAPVQRRRSIASHAGHTGHTEGPQDYRGQRSLNVTPTLLCLPQVSKLMPMPLCLPQVSKLMPTLLCLPQVSKLTPTLLCLPQVSGAAREGWTELSSGFVYLEQVCLMLERIAHLQSHQRGLQVEMEQLRNQQNQQTHTTQRSTQQTGTDPCFGVHITESANHRHGLDTQMREASALCEEYDILTELRRRSSSDVGRLTPCHRKCVWW</sequence>
<proteinExistence type="predicted"/>
<feature type="compositionally biased region" description="Polar residues" evidence="1">
    <location>
        <begin position="132"/>
        <end position="141"/>
    </location>
</feature>
<feature type="region of interest" description="Disordered" evidence="1">
    <location>
        <begin position="216"/>
        <end position="235"/>
    </location>
</feature>
<feature type="compositionally biased region" description="Basic and acidic residues" evidence="1">
    <location>
        <begin position="224"/>
        <end position="234"/>
    </location>
</feature>
<dbReference type="Proteomes" id="UP001591681">
    <property type="component" value="Unassembled WGS sequence"/>
</dbReference>
<protein>
    <submittedName>
        <fullName evidence="2">Uncharacterized protein</fullName>
    </submittedName>
</protein>
<feature type="compositionally biased region" description="Low complexity" evidence="1">
    <location>
        <begin position="142"/>
        <end position="157"/>
    </location>
</feature>